<gene>
    <name evidence="7" type="ORF">EZ456_13345</name>
</gene>
<reference evidence="7 8" key="1">
    <citation type="submission" date="2019-02" db="EMBL/GenBank/DDBJ databases">
        <title>Pedobacter sp. RP-3-21 sp. nov., isolated from Arctic soil.</title>
        <authorList>
            <person name="Dahal R.H."/>
        </authorList>
    </citation>
    <scope>NUCLEOTIDE SEQUENCE [LARGE SCALE GENOMIC DNA]</scope>
    <source>
        <strain evidence="7 8">RP-3-21</strain>
    </source>
</reference>
<sequence>MKPIHLEADERELWEAIKFGNQKAFKILFDRYFPSLIATASHYLQDENECENIVQDIFLNIWIKREVLEIRDFKSYLKAAARYHVYKVIRSKKLAGSVIFTDENLENESAYAINNGEEWLNVSALKTQISGYLRLLPKRCREIFLMSREENLTNGEIAEKLNISKRSVENQITAALHHLRVNIKNYLLISGLVYFYAAQNPSTDKNIHFLVESLLLYPLIA</sequence>
<dbReference type="InterPro" id="IPR007627">
    <property type="entry name" value="RNA_pol_sigma70_r2"/>
</dbReference>
<dbReference type="InterPro" id="IPR013325">
    <property type="entry name" value="RNA_pol_sigma_r2"/>
</dbReference>
<protein>
    <submittedName>
        <fullName evidence="7">RNA polymerase sigma-70 factor</fullName>
    </submittedName>
</protein>
<evidence type="ECO:0000259" key="6">
    <source>
        <dbReference type="Pfam" id="PF08281"/>
    </source>
</evidence>
<keyword evidence="3" id="KW-0731">Sigma factor</keyword>
<evidence type="ECO:0000259" key="5">
    <source>
        <dbReference type="Pfam" id="PF04542"/>
    </source>
</evidence>
<dbReference type="InterPro" id="IPR014284">
    <property type="entry name" value="RNA_pol_sigma-70_dom"/>
</dbReference>
<dbReference type="RefSeq" id="WP_131530920.1">
    <property type="nucleotide sequence ID" value="NZ_SJSO01000009.1"/>
</dbReference>
<dbReference type="InterPro" id="IPR039425">
    <property type="entry name" value="RNA_pol_sigma-70-like"/>
</dbReference>
<dbReference type="InterPro" id="IPR013324">
    <property type="entry name" value="RNA_pol_sigma_r3/r4-like"/>
</dbReference>
<dbReference type="Gene3D" id="1.10.1740.10">
    <property type="match status" value="1"/>
</dbReference>
<dbReference type="InterPro" id="IPR014327">
    <property type="entry name" value="RNA_pol_sigma70_bacteroid"/>
</dbReference>
<dbReference type="OrthoDB" id="665981at2"/>
<comment type="similarity">
    <text evidence="1">Belongs to the sigma-70 factor family. ECF subfamily.</text>
</comment>
<comment type="caution">
    <text evidence="7">The sequence shown here is derived from an EMBL/GenBank/DDBJ whole genome shotgun (WGS) entry which is preliminary data.</text>
</comment>
<keyword evidence="2" id="KW-0805">Transcription regulation</keyword>
<keyword evidence="8" id="KW-1185">Reference proteome</keyword>
<dbReference type="EMBL" id="SJSO01000009">
    <property type="protein sequence ID" value="TCD26568.1"/>
    <property type="molecule type" value="Genomic_DNA"/>
</dbReference>
<name>A0A4R0PVE3_9SPHI</name>
<dbReference type="GO" id="GO:0016987">
    <property type="term" value="F:sigma factor activity"/>
    <property type="evidence" value="ECO:0007669"/>
    <property type="project" value="UniProtKB-KW"/>
</dbReference>
<proteinExistence type="inferred from homology"/>
<dbReference type="InterPro" id="IPR013249">
    <property type="entry name" value="RNA_pol_sigma70_r4_t2"/>
</dbReference>
<feature type="domain" description="RNA polymerase sigma factor 70 region 4 type 2" evidence="6">
    <location>
        <begin position="131"/>
        <end position="179"/>
    </location>
</feature>
<evidence type="ECO:0000313" key="7">
    <source>
        <dbReference type="EMBL" id="TCD26568.1"/>
    </source>
</evidence>
<accession>A0A4R0PVE3</accession>
<dbReference type="AlphaFoldDB" id="A0A4R0PVE3"/>
<evidence type="ECO:0000256" key="2">
    <source>
        <dbReference type="ARBA" id="ARBA00023015"/>
    </source>
</evidence>
<evidence type="ECO:0000256" key="1">
    <source>
        <dbReference type="ARBA" id="ARBA00010641"/>
    </source>
</evidence>
<organism evidence="7 8">
    <name type="scientific">Pedobacter psychrodurus</name>
    <dbReference type="NCBI Taxonomy" id="2530456"/>
    <lineage>
        <taxon>Bacteria</taxon>
        <taxon>Pseudomonadati</taxon>
        <taxon>Bacteroidota</taxon>
        <taxon>Sphingobacteriia</taxon>
        <taxon>Sphingobacteriales</taxon>
        <taxon>Sphingobacteriaceae</taxon>
        <taxon>Pedobacter</taxon>
    </lineage>
</organism>
<evidence type="ECO:0000256" key="3">
    <source>
        <dbReference type="ARBA" id="ARBA00023082"/>
    </source>
</evidence>
<dbReference type="GO" id="GO:0006352">
    <property type="term" value="P:DNA-templated transcription initiation"/>
    <property type="evidence" value="ECO:0007669"/>
    <property type="project" value="InterPro"/>
</dbReference>
<feature type="domain" description="RNA polymerase sigma-70 region 2" evidence="5">
    <location>
        <begin position="28"/>
        <end position="93"/>
    </location>
</feature>
<dbReference type="PANTHER" id="PTHR43133:SF46">
    <property type="entry name" value="RNA POLYMERASE SIGMA-70 FACTOR ECF SUBFAMILY"/>
    <property type="match status" value="1"/>
</dbReference>
<dbReference type="SUPFAM" id="SSF88946">
    <property type="entry name" value="Sigma2 domain of RNA polymerase sigma factors"/>
    <property type="match status" value="1"/>
</dbReference>
<dbReference type="NCBIfam" id="TIGR02985">
    <property type="entry name" value="Sig70_bacteroi1"/>
    <property type="match status" value="1"/>
</dbReference>
<keyword evidence="4" id="KW-0804">Transcription</keyword>
<dbReference type="GO" id="GO:0003677">
    <property type="term" value="F:DNA binding"/>
    <property type="evidence" value="ECO:0007669"/>
    <property type="project" value="InterPro"/>
</dbReference>
<dbReference type="Gene3D" id="1.10.10.10">
    <property type="entry name" value="Winged helix-like DNA-binding domain superfamily/Winged helix DNA-binding domain"/>
    <property type="match status" value="1"/>
</dbReference>
<dbReference type="Proteomes" id="UP000293925">
    <property type="component" value="Unassembled WGS sequence"/>
</dbReference>
<evidence type="ECO:0000313" key="8">
    <source>
        <dbReference type="Proteomes" id="UP000293925"/>
    </source>
</evidence>
<evidence type="ECO:0000256" key="4">
    <source>
        <dbReference type="ARBA" id="ARBA00023163"/>
    </source>
</evidence>
<dbReference type="InterPro" id="IPR036388">
    <property type="entry name" value="WH-like_DNA-bd_sf"/>
</dbReference>
<dbReference type="Pfam" id="PF04542">
    <property type="entry name" value="Sigma70_r2"/>
    <property type="match status" value="1"/>
</dbReference>
<dbReference type="PANTHER" id="PTHR43133">
    <property type="entry name" value="RNA POLYMERASE ECF-TYPE SIGMA FACTO"/>
    <property type="match status" value="1"/>
</dbReference>
<dbReference type="NCBIfam" id="TIGR02937">
    <property type="entry name" value="sigma70-ECF"/>
    <property type="match status" value="1"/>
</dbReference>
<dbReference type="Pfam" id="PF08281">
    <property type="entry name" value="Sigma70_r4_2"/>
    <property type="match status" value="1"/>
</dbReference>
<dbReference type="SUPFAM" id="SSF88659">
    <property type="entry name" value="Sigma3 and sigma4 domains of RNA polymerase sigma factors"/>
    <property type="match status" value="1"/>
</dbReference>